<feature type="transmembrane region" description="Helical" evidence="1">
    <location>
        <begin position="136"/>
        <end position="156"/>
    </location>
</feature>
<protein>
    <submittedName>
        <fullName evidence="2">Uncharacterized protein</fullName>
    </submittedName>
</protein>
<reference evidence="2" key="1">
    <citation type="submission" date="2013-08" db="EMBL/GenBank/DDBJ databases">
        <authorList>
            <person name="Mendez C."/>
            <person name="Richter M."/>
            <person name="Ferrer M."/>
            <person name="Sanchez J."/>
        </authorList>
    </citation>
    <scope>NUCLEOTIDE SEQUENCE</scope>
</reference>
<keyword evidence="1" id="KW-0472">Membrane</keyword>
<name>T0Z857_9ZZZZ</name>
<accession>T0Z857</accession>
<keyword evidence="1" id="KW-1133">Transmembrane helix</keyword>
<evidence type="ECO:0000256" key="1">
    <source>
        <dbReference type="SAM" id="Phobius"/>
    </source>
</evidence>
<reference evidence="2" key="2">
    <citation type="journal article" date="2014" name="ISME J.">
        <title>Microbial stratification in low pH oxic and suboxic macroscopic growths along an acid mine drainage.</title>
        <authorList>
            <person name="Mendez-Garcia C."/>
            <person name="Mesa V."/>
            <person name="Sprenger R.R."/>
            <person name="Richter M."/>
            <person name="Diez M.S."/>
            <person name="Solano J."/>
            <person name="Bargiela R."/>
            <person name="Golyshina O.V."/>
            <person name="Manteca A."/>
            <person name="Ramos J.L."/>
            <person name="Gallego J.R."/>
            <person name="Llorente I."/>
            <person name="Martins Dos Santos V.A."/>
            <person name="Jensen O.N."/>
            <person name="Pelaez A.I."/>
            <person name="Sanchez J."/>
            <person name="Ferrer M."/>
        </authorList>
    </citation>
    <scope>NUCLEOTIDE SEQUENCE</scope>
</reference>
<comment type="caution">
    <text evidence="2">The sequence shown here is derived from an EMBL/GenBank/DDBJ whole genome shotgun (WGS) entry which is preliminary data.</text>
</comment>
<dbReference type="EMBL" id="AUZX01011893">
    <property type="protein sequence ID" value="EQD41188.1"/>
    <property type="molecule type" value="Genomic_DNA"/>
</dbReference>
<dbReference type="AlphaFoldDB" id="T0Z857"/>
<evidence type="ECO:0000313" key="2">
    <source>
        <dbReference type="EMBL" id="EQD41188.1"/>
    </source>
</evidence>
<keyword evidence="1" id="KW-0812">Transmembrane</keyword>
<organism evidence="2">
    <name type="scientific">mine drainage metagenome</name>
    <dbReference type="NCBI Taxonomy" id="410659"/>
    <lineage>
        <taxon>unclassified sequences</taxon>
        <taxon>metagenomes</taxon>
        <taxon>ecological metagenomes</taxon>
    </lineage>
</organism>
<proteinExistence type="predicted"/>
<gene>
    <name evidence="2" type="ORF">B1A_16179</name>
</gene>
<sequence length="188" mass="21012">MLYANSEQIFISAMGGRTPLEAERKEMDSLLGVLKKTGFQPDDPSNAAHVLMLAWAWSHGTSRADVLKLLDEARSDMDNAVSEIKLATQTFREAPPTTSIDPESLAKELPKHLKLPDRITVDMGVLKEALKESFSVFWIILAGGLVGVFFWLGTAWEQYHQDKEVSLLKNQISSQEETIKQCLSGHRK</sequence>